<organism evidence="9 10">
    <name type="scientific">Brevibacterium salitolerans</name>
    <dbReference type="NCBI Taxonomy" id="1403566"/>
    <lineage>
        <taxon>Bacteria</taxon>
        <taxon>Bacillati</taxon>
        <taxon>Actinomycetota</taxon>
        <taxon>Actinomycetes</taxon>
        <taxon>Micrococcales</taxon>
        <taxon>Brevibacteriaceae</taxon>
        <taxon>Brevibacterium</taxon>
    </lineage>
</organism>
<dbReference type="Gene3D" id="1.20.1250.20">
    <property type="entry name" value="MFS general substrate transporter like domains"/>
    <property type="match status" value="1"/>
</dbReference>
<keyword evidence="5 8" id="KW-1133">Transmembrane helix</keyword>
<feature type="transmembrane region" description="Helical" evidence="8">
    <location>
        <begin position="32"/>
        <end position="54"/>
    </location>
</feature>
<feature type="transmembrane region" description="Helical" evidence="8">
    <location>
        <begin position="312"/>
        <end position="333"/>
    </location>
</feature>
<feature type="transmembrane region" description="Helical" evidence="8">
    <location>
        <begin position="9"/>
        <end position="26"/>
    </location>
</feature>
<dbReference type="Proteomes" id="UP001500984">
    <property type="component" value="Unassembled WGS sequence"/>
</dbReference>
<reference evidence="9 10" key="1">
    <citation type="journal article" date="2019" name="Int. J. Syst. Evol. Microbiol.">
        <title>The Global Catalogue of Microorganisms (GCM) 10K type strain sequencing project: providing services to taxonomists for standard genome sequencing and annotation.</title>
        <authorList>
            <consortium name="The Broad Institute Genomics Platform"/>
            <consortium name="The Broad Institute Genome Sequencing Center for Infectious Disease"/>
            <person name="Wu L."/>
            <person name="Ma J."/>
        </authorList>
    </citation>
    <scope>NUCLEOTIDE SEQUENCE [LARGE SCALE GENOMIC DNA]</scope>
    <source>
        <strain evidence="9 10">JCM 15900</strain>
    </source>
</reference>
<dbReference type="PANTHER" id="PTHR23517:SF2">
    <property type="entry name" value="MULTIDRUG RESISTANCE PROTEIN MDTH"/>
    <property type="match status" value="1"/>
</dbReference>
<comment type="subcellular location">
    <subcellularLocation>
        <location evidence="1">Cell membrane</location>
        <topology evidence="1">Multi-pass membrane protein</topology>
    </subcellularLocation>
</comment>
<dbReference type="InterPro" id="IPR050171">
    <property type="entry name" value="MFS_Transporters"/>
</dbReference>
<keyword evidence="6 8" id="KW-0472">Membrane</keyword>
<feature type="transmembrane region" description="Helical" evidence="8">
    <location>
        <begin position="193"/>
        <end position="213"/>
    </location>
</feature>
<feature type="transmembrane region" description="Helical" evidence="8">
    <location>
        <begin position="94"/>
        <end position="118"/>
    </location>
</feature>
<proteinExistence type="predicted"/>
<name>A0ABN2WZU3_9MICO</name>
<sequence length="504" mass="50842">MPVLLGTQLLFNVGFYAVVPFLAVVLSEDFALGGAAVGVVLGVRTAAQQGMFLLGGVLADRWGARAVILAGCVVRIAGFLALAGSLWTEVPQRWLFLVGTVLTGLGGALFSPGVNTLVAQAEERRSGAAVVPEAGASPGAGARVRGEADDGGGRRRPRAPRATLFAWLGLAGEMGAVLGPLLGAVLLGWGFPVVAAGGAVLFVCIAVFLWIALPGRGRRQERRRVESSAGRGARRDGVAASELGSEAPAARAADRRRREAGSSRRRGGVVADRRFLAFAGLHAVDLIAYNQLYLTLPLELRRVGGGAAEIGLMFAAVSVLTLALQLPVARLFAGTRPGVALRCGYAASALGFGVLAAGALLGSGGPGGPDERGDSGGSGGLGALLGLGGSGAFESMPGTPVDGQMLAVFLAVGCLTLGHLIANPIALSTVPRFAGRRPAGAYFGLLSTTGGIGVLAGNVVAGRLMGDGAAGSCAVWVFLAVLPLVSALLIVKVANGRAGRKVPD</sequence>
<evidence type="ECO:0000256" key="8">
    <source>
        <dbReference type="SAM" id="Phobius"/>
    </source>
</evidence>
<keyword evidence="10" id="KW-1185">Reference proteome</keyword>
<dbReference type="Pfam" id="PF07690">
    <property type="entry name" value="MFS_1"/>
    <property type="match status" value="1"/>
</dbReference>
<feature type="transmembrane region" description="Helical" evidence="8">
    <location>
        <begin position="469"/>
        <end position="491"/>
    </location>
</feature>
<keyword evidence="3" id="KW-1003">Cell membrane</keyword>
<evidence type="ECO:0000256" key="1">
    <source>
        <dbReference type="ARBA" id="ARBA00004651"/>
    </source>
</evidence>
<evidence type="ECO:0000313" key="10">
    <source>
        <dbReference type="Proteomes" id="UP001500984"/>
    </source>
</evidence>
<keyword evidence="2" id="KW-0813">Transport</keyword>
<evidence type="ECO:0000256" key="5">
    <source>
        <dbReference type="ARBA" id="ARBA00022989"/>
    </source>
</evidence>
<evidence type="ECO:0000313" key="9">
    <source>
        <dbReference type="EMBL" id="GAA2102027.1"/>
    </source>
</evidence>
<feature type="transmembrane region" description="Helical" evidence="8">
    <location>
        <begin position="275"/>
        <end position="292"/>
    </location>
</feature>
<evidence type="ECO:0000256" key="4">
    <source>
        <dbReference type="ARBA" id="ARBA00022692"/>
    </source>
</evidence>
<accession>A0ABN2WZU3</accession>
<feature type="region of interest" description="Disordered" evidence="7">
    <location>
        <begin position="221"/>
        <end position="260"/>
    </location>
</feature>
<feature type="compositionally biased region" description="Basic and acidic residues" evidence="7">
    <location>
        <begin position="144"/>
        <end position="153"/>
    </location>
</feature>
<dbReference type="InterPro" id="IPR011701">
    <property type="entry name" value="MFS"/>
</dbReference>
<feature type="transmembrane region" description="Helical" evidence="8">
    <location>
        <begin position="439"/>
        <end position="457"/>
    </location>
</feature>
<evidence type="ECO:0000256" key="3">
    <source>
        <dbReference type="ARBA" id="ARBA00022475"/>
    </source>
</evidence>
<evidence type="ECO:0000256" key="6">
    <source>
        <dbReference type="ARBA" id="ARBA00023136"/>
    </source>
</evidence>
<dbReference type="SUPFAM" id="SSF103473">
    <property type="entry name" value="MFS general substrate transporter"/>
    <property type="match status" value="2"/>
</dbReference>
<feature type="compositionally biased region" description="Low complexity" evidence="7">
    <location>
        <begin position="238"/>
        <end position="251"/>
    </location>
</feature>
<dbReference type="EMBL" id="BAAAPZ010000012">
    <property type="protein sequence ID" value="GAA2102027.1"/>
    <property type="molecule type" value="Genomic_DNA"/>
</dbReference>
<feature type="transmembrane region" description="Helical" evidence="8">
    <location>
        <begin position="66"/>
        <end position="88"/>
    </location>
</feature>
<keyword evidence="4 8" id="KW-0812">Transmembrane</keyword>
<dbReference type="InterPro" id="IPR036259">
    <property type="entry name" value="MFS_trans_sf"/>
</dbReference>
<feature type="transmembrane region" description="Helical" evidence="8">
    <location>
        <begin position="164"/>
        <end position="187"/>
    </location>
</feature>
<feature type="transmembrane region" description="Helical" evidence="8">
    <location>
        <begin position="405"/>
        <end position="427"/>
    </location>
</feature>
<evidence type="ECO:0000256" key="7">
    <source>
        <dbReference type="SAM" id="MobiDB-lite"/>
    </source>
</evidence>
<comment type="caution">
    <text evidence="9">The sequence shown here is derived from an EMBL/GenBank/DDBJ whole genome shotgun (WGS) entry which is preliminary data.</text>
</comment>
<protein>
    <submittedName>
        <fullName evidence="9">MFS transporter</fullName>
    </submittedName>
</protein>
<feature type="transmembrane region" description="Helical" evidence="8">
    <location>
        <begin position="345"/>
        <end position="365"/>
    </location>
</feature>
<gene>
    <name evidence="9" type="ORF">GCM10009823_25230</name>
</gene>
<evidence type="ECO:0000256" key="2">
    <source>
        <dbReference type="ARBA" id="ARBA00022448"/>
    </source>
</evidence>
<feature type="region of interest" description="Disordered" evidence="7">
    <location>
        <begin position="135"/>
        <end position="157"/>
    </location>
</feature>
<dbReference type="PANTHER" id="PTHR23517">
    <property type="entry name" value="RESISTANCE PROTEIN MDTM, PUTATIVE-RELATED-RELATED"/>
    <property type="match status" value="1"/>
</dbReference>